<keyword evidence="3" id="KW-1133">Transmembrane helix</keyword>
<feature type="transmembrane region" description="Helical" evidence="3">
    <location>
        <begin position="66"/>
        <end position="86"/>
    </location>
</feature>
<dbReference type="InterPro" id="IPR050768">
    <property type="entry name" value="UPF0353/GerABKA_families"/>
</dbReference>
<dbReference type="Proteomes" id="UP000005555">
    <property type="component" value="Unassembled WGS sequence"/>
</dbReference>
<evidence type="ECO:0000256" key="2">
    <source>
        <dbReference type="SAM" id="MobiDB-lite"/>
    </source>
</evidence>
<keyword evidence="3" id="KW-0472">Membrane</keyword>
<feature type="compositionally biased region" description="Basic and acidic residues" evidence="2">
    <location>
        <begin position="561"/>
        <end position="601"/>
    </location>
</feature>
<feature type="domain" description="VWFA" evidence="4">
    <location>
        <begin position="99"/>
        <end position="294"/>
    </location>
</feature>
<dbReference type="EMBL" id="AAPI01000009">
    <property type="protein sequence ID" value="EAS46146.1"/>
    <property type="molecule type" value="Genomic_DNA"/>
</dbReference>
<dbReference type="PANTHER" id="PTHR22550:SF14">
    <property type="entry name" value="VWFA DOMAIN-CONTAINING PROTEIN"/>
    <property type="match status" value="1"/>
</dbReference>
<dbReference type="AlphaFoldDB" id="Q1YPM5"/>
<dbReference type="OrthoDB" id="9807628at2"/>
<accession>Q1YPM5</accession>
<dbReference type="Pfam" id="PF00515">
    <property type="entry name" value="TPR_1"/>
    <property type="match status" value="1"/>
</dbReference>
<dbReference type="Gene3D" id="3.40.50.410">
    <property type="entry name" value="von Willebrand factor, type A domain"/>
    <property type="match status" value="1"/>
</dbReference>
<comment type="caution">
    <text evidence="5">The sequence shown here is derived from an EMBL/GenBank/DDBJ whole genome shotgun (WGS) entry which is preliminary data.</text>
</comment>
<keyword evidence="3" id="KW-0812">Transmembrane</keyword>
<dbReference type="HOGENOM" id="CLU_024570_3_2_6"/>
<dbReference type="SMART" id="SM00028">
    <property type="entry name" value="TPR"/>
    <property type="match status" value="1"/>
</dbReference>
<feature type="repeat" description="TPR" evidence="1">
    <location>
        <begin position="411"/>
        <end position="444"/>
    </location>
</feature>
<dbReference type="InterPro" id="IPR036465">
    <property type="entry name" value="vWFA_dom_sf"/>
</dbReference>
<keyword evidence="1" id="KW-0802">TPR repeat</keyword>
<name>Q1YPM5_9GAMM</name>
<dbReference type="SUPFAM" id="SSF48452">
    <property type="entry name" value="TPR-like"/>
    <property type="match status" value="1"/>
</dbReference>
<evidence type="ECO:0000313" key="6">
    <source>
        <dbReference type="Proteomes" id="UP000005555"/>
    </source>
</evidence>
<feature type="compositionally biased region" description="Basic and acidic residues" evidence="2">
    <location>
        <begin position="516"/>
        <end position="547"/>
    </location>
</feature>
<dbReference type="PANTHER" id="PTHR22550">
    <property type="entry name" value="SPORE GERMINATION PROTEIN"/>
    <property type="match status" value="1"/>
</dbReference>
<feature type="transmembrane region" description="Helical" evidence="3">
    <location>
        <begin position="14"/>
        <end position="35"/>
    </location>
</feature>
<dbReference type="Gene3D" id="1.25.40.10">
    <property type="entry name" value="Tetratricopeptide repeat domain"/>
    <property type="match status" value="1"/>
</dbReference>
<reference evidence="5 6" key="1">
    <citation type="submission" date="2006-03" db="EMBL/GenBank/DDBJ databases">
        <authorList>
            <person name="Giovannoni S.J."/>
            <person name="Cho J.-C."/>
            <person name="Ferriera S."/>
            <person name="Johnson J."/>
            <person name="Kravitz S."/>
            <person name="Halpern A."/>
            <person name="Remington K."/>
            <person name="Beeson K."/>
            <person name="Tran B."/>
            <person name="Rogers Y.-H."/>
            <person name="Friedman R."/>
            <person name="Venter J.C."/>
        </authorList>
    </citation>
    <scope>NUCLEOTIDE SEQUENCE [LARGE SCALE GENOMIC DNA]</scope>
    <source>
        <strain evidence="5 6">HTCC2207</strain>
    </source>
</reference>
<evidence type="ECO:0000259" key="4">
    <source>
        <dbReference type="PROSITE" id="PS50234"/>
    </source>
</evidence>
<dbReference type="InterPro" id="IPR011990">
    <property type="entry name" value="TPR-like_helical_dom_sf"/>
</dbReference>
<gene>
    <name evidence="5" type="ORF">GB2207_00750</name>
</gene>
<dbReference type="InterPro" id="IPR019734">
    <property type="entry name" value="TPR_rpt"/>
</dbReference>
<sequence>MLEFLNSDFSELHLLRPLALLGLIPALIAVALAQWRKRSAGNWEKIINPALLPYLMQGETSKKQRGMLWVLLAWIITCLALSGPSWQQLPQPVHKKDTALILIMDLSPSMLAEDIKPSRLERARYKLIDILKNRGEGFSALVVYGGAAYTLAPLTEDSNTIISLVPVLHPTLLPEYGSNTEEAIETALELAVNGGYQQGDLLLITDEVSRSAFNSIQSMISKAGKFRLSILGVGTQQGAPIPTGAGGFAKDPRGAIVIPKLSPASLQMLAQNNGGIYVGMSADDSDIDALLATTDVLFPDATKELERSFDLWDDQGFWLAFLLLPIIVLSFRKGNIAVILLVPLLFSDPTYALGWQDLWKTADQQASEALENGDAASAQSLFEDSQWRGSAAYKAGDYETAINEFIDFDHADGHYNRGNALAHSGDLDAAIEAYDQALALNPEMDDALANKELLEQLKQQQKQQEQQDSDNSENSDSQDSQQQDSQQQDAQNPQSQNQQQSDRQNGEQQNPADQEPEPKDGESEKSEEQRQQEEAQRQEAQQKEAQKQEQTGEQAQEESEAEKQAQKELEHWLRRVPDDPGGLLREKFRYQSRQRALEQRRPAPPNNEQQERW</sequence>
<dbReference type="SMART" id="SM00327">
    <property type="entry name" value="VWA"/>
    <property type="match status" value="1"/>
</dbReference>
<evidence type="ECO:0000256" key="3">
    <source>
        <dbReference type="SAM" id="Phobius"/>
    </source>
</evidence>
<keyword evidence="6" id="KW-1185">Reference proteome</keyword>
<feature type="region of interest" description="Disordered" evidence="2">
    <location>
        <begin position="457"/>
        <end position="613"/>
    </location>
</feature>
<dbReference type="SUPFAM" id="SSF53300">
    <property type="entry name" value="vWA-like"/>
    <property type="match status" value="1"/>
</dbReference>
<dbReference type="eggNOG" id="COG2304">
    <property type="taxonomic scope" value="Bacteria"/>
</dbReference>
<organism evidence="5 6">
    <name type="scientific">gamma proteobacterium HTCC2207</name>
    <dbReference type="NCBI Taxonomy" id="314287"/>
    <lineage>
        <taxon>Bacteria</taxon>
        <taxon>Pseudomonadati</taxon>
        <taxon>Pseudomonadota</taxon>
        <taxon>Gammaproteobacteria</taxon>
        <taxon>Cellvibrionales</taxon>
        <taxon>Porticoccaceae</taxon>
        <taxon>SAR92 clade</taxon>
    </lineage>
</organism>
<proteinExistence type="predicted"/>
<dbReference type="STRING" id="314287.GB2207_00750"/>
<evidence type="ECO:0000313" key="5">
    <source>
        <dbReference type="EMBL" id="EAS46146.1"/>
    </source>
</evidence>
<dbReference type="PROSITE" id="PS50005">
    <property type="entry name" value="TPR"/>
    <property type="match status" value="1"/>
</dbReference>
<protein>
    <recommendedName>
        <fullName evidence="4">VWFA domain-containing protein</fullName>
    </recommendedName>
</protein>
<dbReference type="PROSITE" id="PS50293">
    <property type="entry name" value="TPR_REGION"/>
    <property type="match status" value="1"/>
</dbReference>
<evidence type="ECO:0000256" key="1">
    <source>
        <dbReference type="PROSITE-ProRule" id="PRU00339"/>
    </source>
</evidence>
<dbReference type="Pfam" id="PF13519">
    <property type="entry name" value="VWA_2"/>
    <property type="match status" value="1"/>
</dbReference>
<dbReference type="InterPro" id="IPR002035">
    <property type="entry name" value="VWF_A"/>
</dbReference>
<dbReference type="PROSITE" id="PS50234">
    <property type="entry name" value="VWFA"/>
    <property type="match status" value="1"/>
</dbReference>
<feature type="compositionally biased region" description="Low complexity" evidence="2">
    <location>
        <begin position="474"/>
        <end position="510"/>
    </location>
</feature>